<protein>
    <submittedName>
        <fullName evidence="2">Uncharacterized protein</fullName>
    </submittedName>
</protein>
<organism evidence="1 2">
    <name type="scientific">Panagrolaimus davidi</name>
    <dbReference type="NCBI Taxonomy" id="227884"/>
    <lineage>
        <taxon>Eukaryota</taxon>
        <taxon>Metazoa</taxon>
        <taxon>Ecdysozoa</taxon>
        <taxon>Nematoda</taxon>
        <taxon>Chromadorea</taxon>
        <taxon>Rhabditida</taxon>
        <taxon>Tylenchina</taxon>
        <taxon>Panagrolaimomorpha</taxon>
        <taxon>Panagrolaimoidea</taxon>
        <taxon>Panagrolaimidae</taxon>
        <taxon>Panagrolaimus</taxon>
    </lineage>
</organism>
<evidence type="ECO:0000313" key="1">
    <source>
        <dbReference type="Proteomes" id="UP000887578"/>
    </source>
</evidence>
<evidence type="ECO:0000313" key="2">
    <source>
        <dbReference type="WBParaSite" id="PDA_v2.g20373.t1"/>
    </source>
</evidence>
<dbReference type="AlphaFoldDB" id="A0A914PQH3"/>
<dbReference type="WBParaSite" id="PDA_v2.g20373.t1">
    <property type="protein sequence ID" value="PDA_v2.g20373.t1"/>
    <property type="gene ID" value="PDA_v2.g20373"/>
</dbReference>
<accession>A0A914PQH3</accession>
<keyword evidence="1" id="KW-1185">Reference proteome</keyword>
<name>A0A914PQH3_9BILA</name>
<dbReference type="Proteomes" id="UP000887578">
    <property type="component" value="Unplaced"/>
</dbReference>
<reference evidence="2" key="1">
    <citation type="submission" date="2022-11" db="UniProtKB">
        <authorList>
            <consortium name="WormBaseParasite"/>
        </authorList>
    </citation>
    <scope>IDENTIFICATION</scope>
</reference>
<sequence length="163" mass="18798">MPAETAENAKLLGQNLTRSTVIPLMDFRHSYIKYLIDIVNGRQLLKLMKSNKWFIPIKFKMNTCNKNNSPHHYTWNTGILLLDGEHDKKNIIPSFFQQSLCCNLKSVRLLEITIKLNDLKYLLFGGNIEHVFLCNVKVVDDNGKVALIDDIIDLTPKIYGLYM</sequence>
<proteinExistence type="predicted"/>